<dbReference type="AlphaFoldDB" id="A0A9W4USH7"/>
<feature type="signal peptide" evidence="1">
    <location>
        <begin position="1"/>
        <end position="17"/>
    </location>
</feature>
<organism evidence="3 4">
    <name type="scientific">Periconia digitata</name>
    <dbReference type="NCBI Taxonomy" id="1303443"/>
    <lineage>
        <taxon>Eukaryota</taxon>
        <taxon>Fungi</taxon>
        <taxon>Dikarya</taxon>
        <taxon>Ascomycota</taxon>
        <taxon>Pezizomycotina</taxon>
        <taxon>Dothideomycetes</taxon>
        <taxon>Pleosporomycetidae</taxon>
        <taxon>Pleosporales</taxon>
        <taxon>Massarineae</taxon>
        <taxon>Periconiaceae</taxon>
        <taxon>Periconia</taxon>
    </lineage>
</organism>
<feature type="chain" id="PRO_5040986146" description="Ubiquitin 3 binding protein But2 C-terminal domain-containing protein" evidence="1">
    <location>
        <begin position="18"/>
        <end position="185"/>
    </location>
</feature>
<keyword evidence="1" id="KW-0732">Signal</keyword>
<dbReference type="OrthoDB" id="4657524at2759"/>
<gene>
    <name evidence="3" type="ORF">PDIGIT_LOCUS15453</name>
</gene>
<dbReference type="EMBL" id="CAOQHR010000013">
    <property type="protein sequence ID" value="CAI6342248.1"/>
    <property type="molecule type" value="Genomic_DNA"/>
</dbReference>
<evidence type="ECO:0000259" key="2">
    <source>
        <dbReference type="Pfam" id="PF09792"/>
    </source>
</evidence>
<protein>
    <recommendedName>
        <fullName evidence="2">Ubiquitin 3 binding protein But2 C-terminal domain-containing protein</fullName>
    </recommendedName>
</protein>
<dbReference type="InterPro" id="IPR018620">
    <property type="entry name" value="Ubiquitin3-bd_protein_But2_C"/>
</dbReference>
<proteinExistence type="predicted"/>
<keyword evidence="4" id="KW-1185">Reference proteome</keyword>
<evidence type="ECO:0000313" key="3">
    <source>
        <dbReference type="EMBL" id="CAI6342248.1"/>
    </source>
</evidence>
<feature type="domain" description="Ubiquitin 3 binding protein But2 C-terminal" evidence="2">
    <location>
        <begin position="23"/>
        <end position="158"/>
    </location>
</feature>
<accession>A0A9W4USH7</accession>
<dbReference type="Pfam" id="PF09792">
    <property type="entry name" value="But2"/>
    <property type="match status" value="1"/>
</dbReference>
<evidence type="ECO:0000313" key="4">
    <source>
        <dbReference type="Proteomes" id="UP001152607"/>
    </source>
</evidence>
<evidence type="ECO:0000256" key="1">
    <source>
        <dbReference type="SAM" id="SignalP"/>
    </source>
</evidence>
<name>A0A9W4USH7_9PLEO</name>
<reference evidence="3" key="1">
    <citation type="submission" date="2023-01" db="EMBL/GenBank/DDBJ databases">
        <authorList>
            <person name="Van Ghelder C."/>
            <person name="Rancurel C."/>
        </authorList>
    </citation>
    <scope>NUCLEOTIDE SEQUENCE</scope>
    <source>
        <strain evidence="3">CNCM I-4278</strain>
    </source>
</reference>
<comment type="caution">
    <text evidence="3">The sequence shown here is derived from an EMBL/GenBank/DDBJ whole genome shotgun (WGS) entry which is preliminary data.</text>
</comment>
<sequence>MHLFTIIPALFALPSLGALIDRQFPHLVVPLNKSLENVPINTQKSFDIERDVWTEFLFDVPYNNAVWCNLHLTVNTDPTRGAPFSVWGSQNDEAFYVFNVSTISRHINKDADTWRNHPAIKDWVATFKVWNNGYVDQIGGTYFSCAKNNIAEFIAHPADLRKPGGFSIFELYDPVHGFTYEGFVP</sequence>
<dbReference type="Proteomes" id="UP001152607">
    <property type="component" value="Unassembled WGS sequence"/>
</dbReference>